<dbReference type="Pfam" id="PF14111">
    <property type="entry name" value="DUF4283"/>
    <property type="match status" value="1"/>
</dbReference>
<organism evidence="2 3">
    <name type="scientific">Quercus suber</name>
    <name type="common">Cork oak</name>
    <dbReference type="NCBI Taxonomy" id="58331"/>
    <lineage>
        <taxon>Eukaryota</taxon>
        <taxon>Viridiplantae</taxon>
        <taxon>Streptophyta</taxon>
        <taxon>Embryophyta</taxon>
        <taxon>Tracheophyta</taxon>
        <taxon>Spermatophyta</taxon>
        <taxon>Magnoliopsida</taxon>
        <taxon>eudicotyledons</taxon>
        <taxon>Gunneridae</taxon>
        <taxon>Pentapetalae</taxon>
        <taxon>rosids</taxon>
        <taxon>fabids</taxon>
        <taxon>Fagales</taxon>
        <taxon>Fagaceae</taxon>
        <taxon>Quercus</taxon>
    </lineage>
</organism>
<gene>
    <name evidence="2" type="ORF">CFP56_013714</name>
</gene>
<dbReference type="EMBL" id="PKMF04000220">
    <property type="protein sequence ID" value="KAK7842500.1"/>
    <property type="molecule type" value="Genomic_DNA"/>
</dbReference>
<comment type="caution">
    <text evidence="2">The sequence shown here is derived from an EMBL/GenBank/DDBJ whole genome shotgun (WGS) entry which is preliminary data.</text>
</comment>
<feature type="domain" description="DUF4283" evidence="1">
    <location>
        <begin position="34"/>
        <end position="96"/>
    </location>
</feature>
<dbReference type="AlphaFoldDB" id="A0AAW0KU63"/>
<dbReference type="Gramene" id="rna-CFP56_58272">
    <property type="protein sequence ID" value="cds-POF16615.1"/>
    <property type="gene ID" value="gene-CFP56_58272"/>
</dbReference>
<protein>
    <recommendedName>
        <fullName evidence="1">DUF4283 domain-containing protein</fullName>
    </recommendedName>
</protein>
<evidence type="ECO:0000259" key="1">
    <source>
        <dbReference type="Pfam" id="PF14111"/>
    </source>
</evidence>
<name>A0AAW0KU63_QUESU</name>
<accession>A0AAW0KU63</accession>
<proteinExistence type="predicted"/>
<reference evidence="2 3" key="1">
    <citation type="journal article" date="2018" name="Sci. Data">
        <title>The draft genome sequence of cork oak.</title>
        <authorList>
            <person name="Ramos A.M."/>
            <person name="Usie A."/>
            <person name="Barbosa P."/>
            <person name="Barros P.M."/>
            <person name="Capote T."/>
            <person name="Chaves I."/>
            <person name="Simoes F."/>
            <person name="Abreu I."/>
            <person name="Carrasquinho I."/>
            <person name="Faro C."/>
            <person name="Guimaraes J.B."/>
            <person name="Mendonca D."/>
            <person name="Nobrega F."/>
            <person name="Rodrigues L."/>
            <person name="Saibo N.J.M."/>
            <person name="Varela M.C."/>
            <person name="Egas C."/>
            <person name="Matos J."/>
            <person name="Miguel C.M."/>
            <person name="Oliveira M.M."/>
            <person name="Ricardo C.P."/>
            <person name="Goncalves S."/>
        </authorList>
    </citation>
    <scope>NUCLEOTIDE SEQUENCE [LARGE SCALE GENOMIC DNA]</scope>
    <source>
        <strain evidence="3">cv. HL8</strain>
    </source>
</reference>
<evidence type="ECO:0000313" key="3">
    <source>
        <dbReference type="Proteomes" id="UP000237347"/>
    </source>
</evidence>
<dbReference type="InterPro" id="IPR025558">
    <property type="entry name" value="DUF4283"/>
</dbReference>
<evidence type="ECO:0000313" key="2">
    <source>
        <dbReference type="EMBL" id="KAK7842500.1"/>
    </source>
</evidence>
<keyword evidence="3" id="KW-1185">Reference proteome</keyword>
<dbReference type="Proteomes" id="UP000237347">
    <property type="component" value="Unassembled WGS sequence"/>
</dbReference>
<sequence length="150" mass="17309">MAEELEELWKKLMFTKEEDEDIVLGSNNTRVVKEVGKNCIVMKVLTQRRVSVEALKKNMRMLWKPNKGIQISEIEDNLYLAKFGDSWDKKKCMTSGTGYEIGAKIEWVIEVDVPEKRVQWGKHLRVRVNIDTSKKLVRGKKVSIEGGDGR</sequence>